<dbReference type="SUPFAM" id="SSF54593">
    <property type="entry name" value="Glyoxalase/Bleomycin resistance protein/Dihydroxybiphenyl dioxygenase"/>
    <property type="match status" value="2"/>
</dbReference>
<dbReference type="InterPro" id="IPR041581">
    <property type="entry name" value="Glyoxalase_6"/>
</dbReference>
<evidence type="ECO:0000259" key="1">
    <source>
        <dbReference type="PROSITE" id="PS51819"/>
    </source>
</evidence>
<dbReference type="EMBL" id="RIBZ01000307">
    <property type="protein sequence ID" value="RNG18710.1"/>
    <property type="molecule type" value="Genomic_DNA"/>
</dbReference>
<dbReference type="PANTHER" id="PTHR33993:SF10">
    <property type="entry name" value="CONSERVED PROTEIN"/>
    <property type="match status" value="1"/>
</dbReference>
<keyword evidence="3" id="KW-1185">Reference proteome</keyword>
<proteinExistence type="predicted"/>
<feature type="domain" description="VOC" evidence="1">
    <location>
        <begin position="140"/>
        <end position="261"/>
    </location>
</feature>
<dbReference type="CDD" id="cd07247">
    <property type="entry name" value="SgaA_N_like"/>
    <property type="match status" value="1"/>
</dbReference>
<dbReference type="PANTHER" id="PTHR33993">
    <property type="entry name" value="GLYOXALASE-RELATED"/>
    <property type="match status" value="1"/>
</dbReference>
<dbReference type="PROSITE" id="PS51819">
    <property type="entry name" value="VOC"/>
    <property type="match status" value="1"/>
</dbReference>
<reference evidence="2 3" key="1">
    <citation type="submission" date="2018-11" db="EMBL/GenBank/DDBJ databases">
        <title>The Potential of Streptomyces as Biocontrol Agents against the Tomato grey mould, Botrytis cinerea (Gray mold) Frontiers in Microbiology.</title>
        <authorList>
            <person name="Li D."/>
        </authorList>
    </citation>
    <scope>NUCLEOTIDE SEQUENCE [LARGE SCALE GENOMIC DNA]</scope>
    <source>
        <strain evidence="2 3">NEAU-LD23</strain>
    </source>
</reference>
<comment type="caution">
    <text evidence="2">The sequence shown here is derived from an EMBL/GenBank/DDBJ whole genome shotgun (WGS) entry which is preliminary data.</text>
</comment>
<gene>
    <name evidence="2" type="ORF">EEJ42_25795</name>
</gene>
<evidence type="ECO:0000313" key="3">
    <source>
        <dbReference type="Proteomes" id="UP000275401"/>
    </source>
</evidence>
<protein>
    <submittedName>
        <fullName evidence="2">VOC family protein</fullName>
    </submittedName>
</protein>
<dbReference type="AlphaFoldDB" id="A0A3M8VMG6"/>
<dbReference type="Pfam" id="PF18029">
    <property type="entry name" value="Glyoxalase_6"/>
    <property type="match status" value="1"/>
</dbReference>
<dbReference type="Proteomes" id="UP000275401">
    <property type="component" value="Unassembled WGS sequence"/>
</dbReference>
<organism evidence="2 3">
    <name type="scientific">Streptomyces botrytidirepellens</name>
    <dbReference type="NCBI Taxonomy" id="2486417"/>
    <lineage>
        <taxon>Bacteria</taxon>
        <taxon>Bacillati</taxon>
        <taxon>Actinomycetota</taxon>
        <taxon>Actinomycetes</taxon>
        <taxon>Kitasatosporales</taxon>
        <taxon>Streptomycetaceae</taxon>
        <taxon>Streptomyces</taxon>
    </lineage>
</organism>
<evidence type="ECO:0000313" key="2">
    <source>
        <dbReference type="EMBL" id="RNG18710.1"/>
    </source>
</evidence>
<dbReference type="InterPro" id="IPR037523">
    <property type="entry name" value="VOC_core"/>
</dbReference>
<dbReference type="InterPro" id="IPR029068">
    <property type="entry name" value="Glyas_Bleomycin-R_OHBP_Dase"/>
</dbReference>
<accession>A0A3M8VMG6</accession>
<dbReference type="InterPro" id="IPR052164">
    <property type="entry name" value="Anthracycline_SecMetBiosynth"/>
</dbReference>
<dbReference type="RefSeq" id="WP_123103388.1">
    <property type="nucleotide sequence ID" value="NZ_RIBZ01000307.1"/>
</dbReference>
<sequence length="264" mass="28357">MTEAATRRTPGTPCWTSLMVHSLAATQDFYHALFDWEFTPGPQQLGAYVRAVRDGVPVAGLGELPPERQLPVSWMTYLASHDADETAEMIRACGGTVAVGPLDADEAGRMLIAADPEGAVFGVWQEEEHAALRESGAPGTPVWHELTARDSGAVAKFYQMVFGYEPDGTRSASSSEPGEPGRRTLHLAGRPVCAIRSADRSLPRDRGAHWMTHFAVRDVDEAVRRVGELGGRVVEPPSDRATGHAALVSDREGAAFTVVRAEGA</sequence>
<name>A0A3M8VMG6_9ACTN</name>
<dbReference type="Gene3D" id="3.10.180.10">
    <property type="entry name" value="2,3-Dihydroxybiphenyl 1,2-Dioxygenase, domain 1"/>
    <property type="match status" value="2"/>
</dbReference>